<dbReference type="PANTHER" id="PTHR12243">
    <property type="entry name" value="MADF DOMAIN TRANSCRIPTION FACTOR"/>
    <property type="match status" value="1"/>
</dbReference>
<dbReference type="EMBL" id="JAZDUA010000085">
    <property type="protein sequence ID" value="KAK7868912.1"/>
    <property type="molecule type" value="Genomic_DNA"/>
</dbReference>
<feature type="region of interest" description="Disordered" evidence="1">
    <location>
        <begin position="112"/>
        <end position="245"/>
    </location>
</feature>
<name>A0AAN9VW41_9ORTH</name>
<gene>
    <name evidence="3" type="ORF">R5R35_014222</name>
</gene>
<protein>
    <recommendedName>
        <fullName evidence="2">MADF domain-containing protein</fullName>
    </recommendedName>
</protein>
<feature type="domain" description="MADF" evidence="2">
    <location>
        <begin position="6"/>
        <end position="50"/>
    </location>
</feature>
<evidence type="ECO:0000256" key="1">
    <source>
        <dbReference type="SAM" id="MobiDB-lite"/>
    </source>
</evidence>
<feature type="compositionally biased region" description="Acidic residues" evidence="1">
    <location>
        <begin position="130"/>
        <end position="148"/>
    </location>
</feature>
<reference evidence="3 4" key="1">
    <citation type="submission" date="2024-03" db="EMBL/GenBank/DDBJ databases">
        <title>The genome assembly and annotation of the cricket Gryllus longicercus Weissman &amp; Gray.</title>
        <authorList>
            <person name="Szrajer S."/>
            <person name="Gray D."/>
            <person name="Ylla G."/>
        </authorList>
    </citation>
    <scope>NUCLEOTIDE SEQUENCE [LARGE SCALE GENOMIC DNA]</scope>
    <source>
        <strain evidence="3">DAG 2021-001</strain>
        <tissue evidence="3">Whole body minus gut</tissue>
    </source>
</reference>
<dbReference type="GO" id="GO:0005634">
    <property type="term" value="C:nucleus"/>
    <property type="evidence" value="ECO:0007669"/>
    <property type="project" value="TreeGrafter"/>
</dbReference>
<organism evidence="3 4">
    <name type="scientific">Gryllus longicercus</name>
    <dbReference type="NCBI Taxonomy" id="2509291"/>
    <lineage>
        <taxon>Eukaryota</taxon>
        <taxon>Metazoa</taxon>
        <taxon>Ecdysozoa</taxon>
        <taxon>Arthropoda</taxon>
        <taxon>Hexapoda</taxon>
        <taxon>Insecta</taxon>
        <taxon>Pterygota</taxon>
        <taxon>Neoptera</taxon>
        <taxon>Polyneoptera</taxon>
        <taxon>Orthoptera</taxon>
        <taxon>Ensifera</taxon>
        <taxon>Gryllidea</taxon>
        <taxon>Grylloidea</taxon>
        <taxon>Gryllidae</taxon>
        <taxon>Gryllinae</taxon>
        <taxon>Gryllus</taxon>
    </lineage>
</organism>
<dbReference type="Proteomes" id="UP001378592">
    <property type="component" value="Unassembled WGS sequence"/>
</dbReference>
<feature type="compositionally biased region" description="Gly residues" evidence="1">
    <location>
        <begin position="211"/>
        <end position="225"/>
    </location>
</feature>
<feature type="compositionally biased region" description="Acidic residues" evidence="1">
    <location>
        <begin position="113"/>
        <end position="122"/>
    </location>
</feature>
<dbReference type="GO" id="GO:0006357">
    <property type="term" value="P:regulation of transcription by RNA polymerase II"/>
    <property type="evidence" value="ECO:0007669"/>
    <property type="project" value="TreeGrafter"/>
</dbReference>
<proteinExistence type="predicted"/>
<comment type="caution">
    <text evidence="3">The sequence shown here is derived from an EMBL/GenBank/DDBJ whole genome shotgun (WGS) entry which is preliminary data.</text>
</comment>
<evidence type="ECO:0000259" key="2">
    <source>
        <dbReference type="Pfam" id="PF10545"/>
    </source>
</evidence>
<evidence type="ECO:0000313" key="3">
    <source>
        <dbReference type="EMBL" id="KAK7868912.1"/>
    </source>
</evidence>
<evidence type="ECO:0000313" key="4">
    <source>
        <dbReference type="Proteomes" id="UP001378592"/>
    </source>
</evidence>
<dbReference type="Pfam" id="PF10545">
    <property type="entry name" value="MADF_DNA_bdg"/>
    <property type="match status" value="1"/>
</dbReference>
<dbReference type="AlphaFoldDB" id="A0AAN9VW41"/>
<dbReference type="GO" id="GO:0005667">
    <property type="term" value="C:transcription regulator complex"/>
    <property type="evidence" value="ECO:0007669"/>
    <property type="project" value="TreeGrafter"/>
</dbReference>
<dbReference type="PANTHER" id="PTHR12243:SF60">
    <property type="entry name" value="SI:CH211-15D5.12-RELATED"/>
    <property type="match status" value="1"/>
</dbReference>
<feature type="compositionally biased region" description="Low complexity" evidence="1">
    <location>
        <begin position="173"/>
        <end position="183"/>
    </location>
</feature>
<sequence>MLFFLSVEVSKTRWKSLRTSYLRHCKLMACRKKESSKCRKWPLADELSFLNPYLVPTDYVGGANGSVSGGVGVGVGGVGGAEEPEPLSEDAWARVYEEAKPQPMEAVAVRLEVEEDEDEDAPASEAPTEVVDDDEEDGEEDEDDDIEEIMEHHPPEEELREVFRPESNEARADSAGSDGSYSSMITLVEPDSVSRTERRPRAAPGAATTNGVGGGGGDGGRGGGPKRNAQALAAAAAVEETRRQRDTTRDFFLYLADTVKTFPPYLQAQVKGKCFDAVNSAELTYMSRKGSATPKR</sequence>
<dbReference type="InterPro" id="IPR039353">
    <property type="entry name" value="TF_Adf1"/>
</dbReference>
<keyword evidence="4" id="KW-1185">Reference proteome</keyword>
<accession>A0AAN9VW41</accession>
<dbReference type="InterPro" id="IPR006578">
    <property type="entry name" value="MADF-dom"/>
</dbReference>
<feature type="compositionally biased region" description="Basic and acidic residues" evidence="1">
    <location>
        <begin position="149"/>
        <end position="172"/>
    </location>
</feature>